<keyword evidence="4" id="KW-0812">Transmembrane</keyword>
<dbReference type="RefSeq" id="XP_031575210.1">
    <property type="nucleotide sequence ID" value="XM_031719350.1"/>
</dbReference>
<dbReference type="OrthoDB" id="5984731at2759"/>
<dbReference type="SMART" id="SM00382">
    <property type="entry name" value="AAA"/>
    <property type="match status" value="1"/>
</dbReference>
<sequence>MAEVEPDHWASNANDTIDEGNGEETKTTEDADDSSDSSQEKTKMDGLSKPKASLISNEVVPEVASEPENPHAVSSLTGGGDNQKRATLSWHGVDVFAPIDRGSICRRLCRKTDPNEPRIKQILFDVNGKVEPGTLLAVMGASGAGKTTLMNVLAHRNIGNVKVMGSVMVNNTPVGLNINSISAYVQQEDLFIGTLTVREHLTFHALLRMDKHVSRADRLRRVEEVLLELGLVKCADTLIGIPGRMRGISGGEKKRLAFASEVLTDPSILFADEPTSGLDSFMAQNVVSTLQRLASQGRTIVCTIHQPSSEVYAMFSR</sequence>
<name>A0A6P8J546_ACTTE</name>
<evidence type="ECO:0000256" key="3">
    <source>
        <dbReference type="ARBA" id="ARBA00022448"/>
    </source>
</evidence>
<proteinExistence type="inferred from homology"/>
<dbReference type="PROSITE" id="PS00211">
    <property type="entry name" value="ABC_TRANSPORTER_1"/>
    <property type="match status" value="1"/>
</dbReference>
<keyword evidence="5" id="KW-0547">Nucleotide-binding</keyword>
<dbReference type="PANTHER" id="PTHR48041:SF139">
    <property type="entry name" value="PROTEIN SCARLET"/>
    <property type="match status" value="1"/>
</dbReference>
<dbReference type="GO" id="GO:0016887">
    <property type="term" value="F:ATP hydrolysis activity"/>
    <property type="evidence" value="ECO:0007669"/>
    <property type="project" value="InterPro"/>
</dbReference>
<dbReference type="PROSITE" id="PS50893">
    <property type="entry name" value="ABC_TRANSPORTER_2"/>
    <property type="match status" value="1"/>
</dbReference>
<comment type="subcellular location">
    <subcellularLocation>
        <location evidence="1">Membrane</location>
        <topology evidence="1">Multi-pass membrane protein</topology>
    </subcellularLocation>
</comment>
<evidence type="ECO:0000256" key="5">
    <source>
        <dbReference type="ARBA" id="ARBA00022741"/>
    </source>
</evidence>
<evidence type="ECO:0000256" key="1">
    <source>
        <dbReference type="ARBA" id="ARBA00004141"/>
    </source>
</evidence>
<keyword evidence="7" id="KW-1133">Transmembrane helix</keyword>
<comment type="similarity">
    <text evidence="2">Belongs to the ABC transporter superfamily. ABCG family. Eye pigment precursor importer (TC 3.A.1.204) subfamily.</text>
</comment>
<dbReference type="GO" id="GO:0005886">
    <property type="term" value="C:plasma membrane"/>
    <property type="evidence" value="ECO:0007669"/>
    <property type="project" value="TreeGrafter"/>
</dbReference>
<evidence type="ECO:0000256" key="6">
    <source>
        <dbReference type="ARBA" id="ARBA00022840"/>
    </source>
</evidence>
<protein>
    <submittedName>
        <fullName evidence="12 13">Protein white-like isoform X1</fullName>
    </submittedName>
</protein>
<evidence type="ECO:0000256" key="4">
    <source>
        <dbReference type="ARBA" id="ARBA00022692"/>
    </source>
</evidence>
<evidence type="ECO:0000259" key="10">
    <source>
        <dbReference type="PROSITE" id="PS50893"/>
    </source>
</evidence>
<dbReference type="GO" id="GO:0042626">
    <property type="term" value="F:ATPase-coupled transmembrane transporter activity"/>
    <property type="evidence" value="ECO:0007669"/>
    <property type="project" value="TreeGrafter"/>
</dbReference>
<dbReference type="Pfam" id="PF00005">
    <property type="entry name" value="ABC_tran"/>
    <property type="match status" value="1"/>
</dbReference>
<feature type="compositionally biased region" description="Basic and acidic residues" evidence="9">
    <location>
        <begin position="38"/>
        <end position="48"/>
    </location>
</feature>
<dbReference type="GO" id="GO:0005524">
    <property type="term" value="F:ATP binding"/>
    <property type="evidence" value="ECO:0007669"/>
    <property type="project" value="UniProtKB-KW"/>
</dbReference>
<organism evidence="11 13">
    <name type="scientific">Actinia tenebrosa</name>
    <name type="common">Australian red waratah sea anemone</name>
    <dbReference type="NCBI Taxonomy" id="6105"/>
    <lineage>
        <taxon>Eukaryota</taxon>
        <taxon>Metazoa</taxon>
        <taxon>Cnidaria</taxon>
        <taxon>Anthozoa</taxon>
        <taxon>Hexacorallia</taxon>
        <taxon>Actiniaria</taxon>
        <taxon>Actiniidae</taxon>
        <taxon>Actinia</taxon>
    </lineage>
</organism>
<keyword evidence="11" id="KW-1185">Reference proteome</keyword>
<evidence type="ECO:0000313" key="12">
    <source>
        <dbReference type="RefSeq" id="XP_031575210.1"/>
    </source>
</evidence>
<accession>A0A6P8J546</accession>
<dbReference type="CDD" id="cd03213">
    <property type="entry name" value="ABCG_EPDR"/>
    <property type="match status" value="1"/>
</dbReference>
<dbReference type="SUPFAM" id="SSF52540">
    <property type="entry name" value="P-loop containing nucleoside triphosphate hydrolases"/>
    <property type="match status" value="1"/>
</dbReference>
<dbReference type="RefSeq" id="XP_031575211.1">
    <property type="nucleotide sequence ID" value="XM_031719351.1"/>
</dbReference>
<dbReference type="Gene3D" id="3.40.50.300">
    <property type="entry name" value="P-loop containing nucleotide triphosphate hydrolases"/>
    <property type="match status" value="1"/>
</dbReference>
<keyword evidence="8" id="KW-0472">Membrane</keyword>
<dbReference type="InterPro" id="IPR027417">
    <property type="entry name" value="P-loop_NTPase"/>
</dbReference>
<dbReference type="Proteomes" id="UP000515163">
    <property type="component" value="Unplaced"/>
</dbReference>
<dbReference type="InterPro" id="IPR003593">
    <property type="entry name" value="AAA+_ATPase"/>
</dbReference>
<feature type="domain" description="ABC transporter" evidence="10">
    <location>
        <begin position="99"/>
        <end position="316"/>
    </location>
</feature>
<evidence type="ECO:0000313" key="11">
    <source>
        <dbReference type="Proteomes" id="UP000515163"/>
    </source>
</evidence>
<evidence type="ECO:0000256" key="7">
    <source>
        <dbReference type="ARBA" id="ARBA00022989"/>
    </source>
</evidence>
<evidence type="ECO:0000313" key="13">
    <source>
        <dbReference type="RefSeq" id="XP_031575211.1"/>
    </source>
</evidence>
<gene>
    <name evidence="12 13" type="primary">LOC116308845</name>
</gene>
<dbReference type="GeneID" id="116308845"/>
<dbReference type="InterPro" id="IPR003439">
    <property type="entry name" value="ABC_transporter-like_ATP-bd"/>
</dbReference>
<dbReference type="AlphaFoldDB" id="A0A6P8J546"/>
<feature type="region of interest" description="Disordered" evidence="9">
    <location>
        <begin position="1"/>
        <end position="81"/>
    </location>
</feature>
<keyword evidence="3" id="KW-0813">Transport</keyword>
<reference evidence="12 13" key="1">
    <citation type="submission" date="2025-04" db="UniProtKB">
        <authorList>
            <consortium name="RefSeq"/>
        </authorList>
    </citation>
    <scope>IDENTIFICATION</scope>
    <source>
        <tissue evidence="12 13">Tentacle</tissue>
    </source>
</reference>
<dbReference type="InterPro" id="IPR017871">
    <property type="entry name" value="ABC_transporter-like_CS"/>
</dbReference>
<dbReference type="PANTHER" id="PTHR48041">
    <property type="entry name" value="ABC TRANSPORTER G FAMILY MEMBER 28"/>
    <property type="match status" value="1"/>
</dbReference>
<evidence type="ECO:0000256" key="8">
    <source>
        <dbReference type="ARBA" id="ARBA00023136"/>
    </source>
</evidence>
<keyword evidence="6" id="KW-0067">ATP-binding</keyword>
<dbReference type="InterPro" id="IPR050352">
    <property type="entry name" value="ABCG_transporters"/>
</dbReference>
<evidence type="ECO:0000256" key="2">
    <source>
        <dbReference type="ARBA" id="ARBA00005814"/>
    </source>
</evidence>
<dbReference type="KEGG" id="aten:116308845"/>
<evidence type="ECO:0000256" key="9">
    <source>
        <dbReference type="SAM" id="MobiDB-lite"/>
    </source>
</evidence>